<dbReference type="EMBL" id="DS469572">
    <property type="protein sequence ID" value="EDO41810.1"/>
    <property type="molecule type" value="Genomic_DNA"/>
</dbReference>
<evidence type="ECO:0000256" key="4">
    <source>
        <dbReference type="SAM" id="SignalP"/>
    </source>
</evidence>
<dbReference type="HOGENOM" id="CLU_002782_2_0_1"/>
<accession>A7S390</accession>
<keyword evidence="2 3" id="KW-0344">Guanine-nucleotide releasing factor</keyword>
<dbReference type="Proteomes" id="UP000001593">
    <property type="component" value="Unassembled WGS sequence"/>
</dbReference>
<dbReference type="SUPFAM" id="SSF54236">
    <property type="entry name" value="Ubiquitin-like"/>
    <property type="match status" value="1"/>
</dbReference>
<evidence type="ECO:0000259" key="6">
    <source>
        <dbReference type="PROSITE" id="PS50042"/>
    </source>
</evidence>
<evidence type="ECO:0000259" key="8">
    <source>
        <dbReference type="PROSITE" id="PS50200"/>
    </source>
</evidence>
<dbReference type="InterPro" id="IPR014710">
    <property type="entry name" value="RmlC-like_jellyroll"/>
</dbReference>
<evidence type="ECO:0000259" key="9">
    <source>
        <dbReference type="PROSITE" id="PS50212"/>
    </source>
</evidence>
<feature type="domain" description="Ras-GEF" evidence="5">
    <location>
        <begin position="563"/>
        <end position="789"/>
    </location>
</feature>
<dbReference type="SMART" id="SM00147">
    <property type="entry name" value="RasGEF"/>
    <property type="match status" value="1"/>
</dbReference>
<dbReference type="Gene3D" id="2.30.42.10">
    <property type="match status" value="1"/>
</dbReference>
<dbReference type="InterPro" id="IPR036964">
    <property type="entry name" value="RASGEF_cat_dom_sf"/>
</dbReference>
<dbReference type="CDD" id="cd00155">
    <property type="entry name" value="RasGEF"/>
    <property type="match status" value="1"/>
</dbReference>
<dbReference type="PROSITE" id="PS50106">
    <property type="entry name" value="PDZ"/>
    <property type="match status" value="1"/>
</dbReference>
<dbReference type="OMA" id="VESEMFI"/>
<dbReference type="InterPro" id="IPR023578">
    <property type="entry name" value="Ras_GEF_dom_sf"/>
</dbReference>
<dbReference type="Pfam" id="PF00617">
    <property type="entry name" value="RasGEF"/>
    <property type="match status" value="1"/>
</dbReference>
<dbReference type="PANTHER" id="PTHR23113">
    <property type="entry name" value="GUANINE NUCLEOTIDE EXCHANGE FACTOR"/>
    <property type="match status" value="1"/>
</dbReference>
<evidence type="ECO:0000256" key="2">
    <source>
        <dbReference type="ARBA" id="ARBA00022658"/>
    </source>
</evidence>
<dbReference type="PROSITE" id="PS50212">
    <property type="entry name" value="RASGEF_NTER"/>
    <property type="match status" value="1"/>
</dbReference>
<dbReference type="SMART" id="SM00228">
    <property type="entry name" value="PDZ"/>
    <property type="match status" value="1"/>
</dbReference>
<keyword evidence="4" id="KW-0732">Signal</keyword>
<dbReference type="PROSITE" id="PS00720">
    <property type="entry name" value="RASGEF"/>
    <property type="match status" value="1"/>
</dbReference>
<protein>
    <submittedName>
        <fullName evidence="10">Uncharacterized protein</fullName>
    </submittedName>
</protein>
<organism evidence="10 11">
    <name type="scientific">Nematostella vectensis</name>
    <name type="common">Starlet sea anemone</name>
    <dbReference type="NCBI Taxonomy" id="45351"/>
    <lineage>
        <taxon>Eukaryota</taxon>
        <taxon>Metazoa</taxon>
        <taxon>Cnidaria</taxon>
        <taxon>Anthozoa</taxon>
        <taxon>Hexacorallia</taxon>
        <taxon>Actiniaria</taxon>
        <taxon>Edwardsiidae</taxon>
        <taxon>Nematostella</taxon>
    </lineage>
</organism>
<feature type="domain" description="Ras-associating" evidence="8">
    <location>
        <begin position="452"/>
        <end position="538"/>
    </location>
</feature>
<dbReference type="PROSITE" id="PS50009">
    <property type="entry name" value="RASGEF_CAT"/>
    <property type="match status" value="1"/>
</dbReference>
<dbReference type="PANTHER" id="PTHR23113:SF249">
    <property type="entry name" value="RAP GUANINE NUCLEOTIDE EXCHANGE FACTOR 6"/>
    <property type="match status" value="1"/>
</dbReference>
<dbReference type="InterPro" id="IPR029071">
    <property type="entry name" value="Ubiquitin-like_domsf"/>
</dbReference>
<dbReference type="Pfam" id="PF00595">
    <property type="entry name" value="PDZ"/>
    <property type="match status" value="1"/>
</dbReference>
<dbReference type="Gene3D" id="1.10.840.10">
    <property type="entry name" value="Ras guanine-nucleotide exchange factors catalytic domain"/>
    <property type="match status" value="1"/>
</dbReference>
<dbReference type="InterPro" id="IPR036034">
    <property type="entry name" value="PDZ_sf"/>
</dbReference>
<dbReference type="STRING" id="45351.A7S390"/>
<comment type="similarity">
    <text evidence="1">Belongs to the RAPGEF2 family.</text>
</comment>
<dbReference type="InterPro" id="IPR001895">
    <property type="entry name" value="RASGEF_cat_dom"/>
</dbReference>
<dbReference type="Gene3D" id="2.60.120.10">
    <property type="entry name" value="Jelly Rolls"/>
    <property type="match status" value="1"/>
</dbReference>
<dbReference type="SUPFAM" id="SSF51206">
    <property type="entry name" value="cAMP-binding domain-like"/>
    <property type="match status" value="1"/>
</dbReference>
<feature type="chain" id="PRO_5002712271" evidence="4">
    <location>
        <begin position="24"/>
        <end position="850"/>
    </location>
</feature>
<dbReference type="eggNOG" id="KOG3542">
    <property type="taxonomic scope" value="Eukaryota"/>
</dbReference>
<dbReference type="SMART" id="SM00314">
    <property type="entry name" value="RA"/>
    <property type="match status" value="1"/>
</dbReference>
<feature type="domain" description="PDZ" evidence="7">
    <location>
        <begin position="246"/>
        <end position="317"/>
    </location>
</feature>
<dbReference type="GO" id="GO:0016324">
    <property type="term" value="C:apical plasma membrane"/>
    <property type="evidence" value="ECO:0000318"/>
    <property type="project" value="GO_Central"/>
</dbReference>
<dbReference type="CDD" id="cd06224">
    <property type="entry name" value="REM"/>
    <property type="match status" value="1"/>
</dbReference>
<proteinExistence type="inferred from homology"/>
<dbReference type="Pfam" id="PF00618">
    <property type="entry name" value="RasGEF_N"/>
    <property type="match status" value="1"/>
</dbReference>
<dbReference type="AlphaFoldDB" id="A7S390"/>
<dbReference type="SMART" id="SM00229">
    <property type="entry name" value="RasGEFN"/>
    <property type="match status" value="1"/>
</dbReference>
<feature type="domain" description="N-terminal Ras-GEF" evidence="9">
    <location>
        <begin position="128"/>
        <end position="242"/>
    </location>
</feature>
<dbReference type="InterPro" id="IPR000159">
    <property type="entry name" value="RA_dom"/>
</dbReference>
<keyword evidence="11" id="KW-1185">Reference proteome</keyword>
<dbReference type="PhylomeDB" id="A7S390"/>
<dbReference type="InterPro" id="IPR008937">
    <property type="entry name" value="Ras-like_GEF"/>
</dbReference>
<dbReference type="InterPro" id="IPR000651">
    <property type="entry name" value="Ras-like_Gua-exchang_fac_N"/>
</dbReference>
<evidence type="ECO:0000313" key="10">
    <source>
        <dbReference type="EMBL" id="EDO41810.1"/>
    </source>
</evidence>
<dbReference type="SUPFAM" id="SSF50156">
    <property type="entry name" value="PDZ domain-like"/>
    <property type="match status" value="1"/>
</dbReference>
<dbReference type="InterPro" id="IPR000595">
    <property type="entry name" value="cNMP-bd_dom"/>
</dbReference>
<dbReference type="InterPro" id="IPR001478">
    <property type="entry name" value="PDZ"/>
</dbReference>
<dbReference type="Gene3D" id="1.20.870.10">
    <property type="entry name" value="Son of sevenless (SoS) protein Chain: S domain 1"/>
    <property type="match status" value="1"/>
</dbReference>
<dbReference type="GO" id="GO:0005085">
    <property type="term" value="F:guanyl-nucleotide exchange factor activity"/>
    <property type="evidence" value="ECO:0000318"/>
    <property type="project" value="GO_Central"/>
</dbReference>
<sequence length="850" mass="96893">MTQNVRRSLCAVMVFAVVEKADAIVMKDGEELDSWCVILNGSVIIEVENEPPIELHLGDSFGVEPSLKKMYHHGLMRTRVNDCQFVCIAQSDYYRILTQGESNIQVIEEDGEVVMVTEHRSTDGGNRQGQVVIKAKSGKLITHLVEDHSVIDPTFVEDFLLTFKTFFDQPTKICGKLLNWFLEDDLRDKVTRVMLLWVNNHYNDFEGDHVMEDYLQAFESALEVQKMSGQLDLLLMACSVKAKSRVISLERQSHDQPWGFSIAGGRENGFGIFVYKIDPECSAFTAGVRKADQVLKVNDISFENITYDKARDLLSSSIRLTLALKKNIAGFKDLLASPVIITRDCSKEISNDKTLQVSLQMNQAAQHCVRSLGRLEPSPDITSKSPNEPSCTTLLISKSDRDLSSLDSGYNEGDETHTNAKLGIKSRSRNSLPRSFGSMESISTIDQNVEYPDRVVKLYKADQTYKYFMIFKETTARELVNMAVDAFGLQDLASNYSLCEVTVEESGLVRQRRQPDSLANLADRISLNSRYYLKNNNETAQLLQGDATHDLGKECHVTLLQLKTQEVARHLTLQDFELFRAIDPREYIYDVWEFGPEFSPNLAKFEETVNRETFWVVTEICGESNVVKRMKLIKHFIKIAKYCKDCKNINSAFAIISGLGHTAVKRLKNTWEKLPNRYYKMYEDLENLMDPSRSMFKYRSLLNSEHVNPPLIPFFPVIKRDLTLIYLNNKSVVDGLINFEKLRMIAREVRQVSKCHSMPYDPSNMFEQDSVRGAPQSMTSTVVGMVTGSSAWARRSMTRDQNPKKYYEECIMSRRVLKYLEKLEVQADEEKLREMSNTCEPGLGSGKKNK</sequence>
<evidence type="ECO:0000313" key="11">
    <source>
        <dbReference type="Proteomes" id="UP000001593"/>
    </source>
</evidence>
<dbReference type="SUPFAM" id="SSF48366">
    <property type="entry name" value="Ras GEF"/>
    <property type="match status" value="1"/>
</dbReference>
<name>A7S390_NEMVE</name>
<dbReference type="PROSITE" id="PS50200">
    <property type="entry name" value="RA"/>
    <property type="match status" value="1"/>
</dbReference>
<dbReference type="PROSITE" id="PS50042">
    <property type="entry name" value="CNMP_BINDING_3"/>
    <property type="match status" value="1"/>
</dbReference>
<dbReference type="CDD" id="cd00038">
    <property type="entry name" value="CAP_ED"/>
    <property type="match status" value="1"/>
</dbReference>
<evidence type="ECO:0000259" key="5">
    <source>
        <dbReference type="PROSITE" id="PS50009"/>
    </source>
</evidence>
<feature type="signal peptide" evidence="4">
    <location>
        <begin position="1"/>
        <end position="23"/>
    </location>
</feature>
<dbReference type="GO" id="GO:0005886">
    <property type="term" value="C:plasma membrane"/>
    <property type="evidence" value="ECO:0000318"/>
    <property type="project" value="GO_Central"/>
</dbReference>
<dbReference type="InterPro" id="IPR019804">
    <property type="entry name" value="Ras_G-nucl-exch_fac_CS"/>
</dbReference>
<evidence type="ECO:0000256" key="1">
    <source>
        <dbReference type="ARBA" id="ARBA00010829"/>
    </source>
</evidence>
<dbReference type="InterPro" id="IPR018490">
    <property type="entry name" value="cNMP-bd_dom_sf"/>
</dbReference>
<dbReference type="GO" id="GO:0007265">
    <property type="term" value="P:Ras protein signal transduction"/>
    <property type="evidence" value="ECO:0000318"/>
    <property type="project" value="GO_Central"/>
</dbReference>
<dbReference type="CDD" id="cd01785">
    <property type="entry name" value="RA_PDZ-GEF1"/>
    <property type="match status" value="1"/>
</dbReference>
<feature type="domain" description="Cyclic nucleotide-binding" evidence="6">
    <location>
        <begin position="1"/>
        <end position="62"/>
    </location>
</feature>
<dbReference type="Pfam" id="PF00788">
    <property type="entry name" value="RA"/>
    <property type="match status" value="1"/>
</dbReference>
<reference evidence="10 11" key="1">
    <citation type="journal article" date="2007" name="Science">
        <title>Sea anemone genome reveals ancestral eumetazoan gene repertoire and genomic organization.</title>
        <authorList>
            <person name="Putnam N.H."/>
            <person name="Srivastava M."/>
            <person name="Hellsten U."/>
            <person name="Dirks B."/>
            <person name="Chapman J."/>
            <person name="Salamov A."/>
            <person name="Terry A."/>
            <person name="Shapiro H."/>
            <person name="Lindquist E."/>
            <person name="Kapitonov V.V."/>
            <person name="Jurka J."/>
            <person name="Genikhovich G."/>
            <person name="Grigoriev I.V."/>
            <person name="Lucas S.M."/>
            <person name="Steele R.E."/>
            <person name="Finnerty J.R."/>
            <person name="Technau U."/>
            <person name="Martindale M.Q."/>
            <person name="Rokhsar D.S."/>
        </authorList>
    </citation>
    <scope>NUCLEOTIDE SEQUENCE [LARGE SCALE GENOMIC DNA]</scope>
    <source>
        <strain evidence="11">CH2 X CH6</strain>
    </source>
</reference>
<dbReference type="InParanoid" id="A7S390"/>
<gene>
    <name evidence="10" type="ORF">NEMVEDRAFT_v1g102874</name>
</gene>
<evidence type="ECO:0000259" key="7">
    <source>
        <dbReference type="PROSITE" id="PS50106"/>
    </source>
</evidence>
<evidence type="ECO:0000256" key="3">
    <source>
        <dbReference type="PROSITE-ProRule" id="PRU00168"/>
    </source>
</evidence>